<reference evidence="1 2" key="1">
    <citation type="journal article" date="2007" name="Appl. Environ. Microbiol.">
        <title>Isolation of key methanogens for global methane emission from rice paddy fields: a novel isolate affiliated with the clone cluster rice cluster I.</title>
        <authorList>
            <person name="Sakai S."/>
            <person name="Imachi H."/>
            <person name="Sekiguchi Y."/>
            <person name="Ohashi A."/>
            <person name="Harada H."/>
            <person name="Kamagata Y."/>
        </authorList>
    </citation>
    <scope>NUCLEOTIDE SEQUENCE [LARGE SCALE GENOMIC DNA]</scope>
    <source>
        <strain evidence="2">DSM 17711 / JCM 13418 / NBRC 101707 / SANAE</strain>
    </source>
</reference>
<proteinExistence type="predicted"/>
<reference evidence="1 2" key="2">
    <citation type="journal article" date="2008" name="Int. J. Syst. Evol. Microbiol.">
        <title>Methanocella paludicola gen. nov., sp. nov., a methane-producing archaeon, the first isolate of the lineage 'Rice Cluster I', and proposal of the new archaeal order Methanocellales ord. nov.</title>
        <authorList>
            <person name="Sakai S."/>
            <person name="Imachi H."/>
            <person name="Hanada S."/>
            <person name="Ohashi A."/>
            <person name="Harada H."/>
            <person name="Kamagata Y."/>
        </authorList>
    </citation>
    <scope>NUCLEOTIDE SEQUENCE [LARGE SCALE GENOMIC DNA]</scope>
    <source>
        <strain evidence="2">DSM 17711 / JCM 13418 / NBRC 101707 / SANAE</strain>
    </source>
</reference>
<name>D1Z0J7_METPS</name>
<dbReference type="STRING" id="304371.MCP_2147"/>
<protein>
    <submittedName>
        <fullName evidence="1">Uncharacterized protein</fullName>
    </submittedName>
</protein>
<dbReference type="RefSeq" id="WP_012900893.1">
    <property type="nucleotide sequence ID" value="NC_013665.1"/>
</dbReference>
<sequence length="145" mass="14262">MSHFKRLVVLALFGLFLAAVSTAGAEFAPLAVGAGNLGNGITSTWYSTEGFGEAATTDSFVNSFVGPTAAQGFGFPFGFGGFGCGPCAGGLPFASWGPLQTGVGGNFGAQNSASAGAMGTSTFGLQPIGLVFGVPVAGPGGYLYT</sequence>
<dbReference type="eggNOG" id="arCOG11126">
    <property type="taxonomic scope" value="Archaea"/>
</dbReference>
<dbReference type="KEGG" id="mpd:MCP_2147"/>
<dbReference type="Proteomes" id="UP000001882">
    <property type="component" value="Chromosome"/>
</dbReference>
<evidence type="ECO:0000313" key="1">
    <source>
        <dbReference type="EMBL" id="BAI62219.1"/>
    </source>
</evidence>
<dbReference type="OrthoDB" id="385335at2157"/>
<keyword evidence="2" id="KW-1185">Reference proteome</keyword>
<gene>
    <name evidence="1" type="ordered locus">MCP_2147</name>
</gene>
<dbReference type="InParanoid" id="D1Z0J7"/>
<dbReference type="EMBL" id="AP011532">
    <property type="protein sequence ID" value="BAI62219.1"/>
    <property type="molecule type" value="Genomic_DNA"/>
</dbReference>
<accession>D1Z0J7</accession>
<dbReference type="GeneID" id="8681995"/>
<evidence type="ECO:0000313" key="2">
    <source>
        <dbReference type="Proteomes" id="UP000001882"/>
    </source>
</evidence>
<dbReference type="AlphaFoldDB" id="D1Z0J7"/>
<reference evidence="2" key="3">
    <citation type="journal article" date="2011" name="PLoS ONE">
        <title>Genome sequence of a mesophilic hydrogenotrophic methanogen Methanocella paludicola, the first cultivated representative of the order Methanocellales.</title>
        <authorList>
            <person name="Sakai S."/>
            <person name="Takaki Y."/>
            <person name="Shimamura S."/>
            <person name="Sekine M."/>
            <person name="Tajima T."/>
            <person name="Kosugi H."/>
            <person name="Ichikawa N."/>
            <person name="Tasumi E."/>
            <person name="Hiraki A.T."/>
            <person name="Shimizu A."/>
            <person name="Kato Y."/>
            <person name="Nishiko R."/>
            <person name="Mori K."/>
            <person name="Fujita N."/>
            <person name="Imachi H."/>
            <person name="Takai K."/>
        </authorList>
    </citation>
    <scope>NUCLEOTIDE SEQUENCE [LARGE SCALE GENOMIC DNA]</scope>
    <source>
        <strain evidence="2">DSM 17711 / JCM 13418 / NBRC 101707 / SANAE</strain>
    </source>
</reference>
<organism evidence="1 2">
    <name type="scientific">Methanocella paludicola (strain DSM 17711 / JCM 13418 / NBRC 101707 / SANAE)</name>
    <dbReference type="NCBI Taxonomy" id="304371"/>
    <lineage>
        <taxon>Archaea</taxon>
        <taxon>Methanobacteriati</taxon>
        <taxon>Methanobacteriota</taxon>
        <taxon>Stenosarchaea group</taxon>
        <taxon>Methanomicrobia</taxon>
        <taxon>Methanocellales</taxon>
        <taxon>Methanocellaceae</taxon>
        <taxon>Methanocella</taxon>
    </lineage>
</organism>